<evidence type="ECO:0000256" key="6">
    <source>
        <dbReference type="SAM" id="Phobius"/>
    </source>
</evidence>
<feature type="transmembrane region" description="Helical" evidence="6">
    <location>
        <begin position="82"/>
        <end position="103"/>
    </location>
</feature>
<dbReference type="GO" id="GO:0016236">
    <property type="term" value="P:macroautophagy"/>
    <property type="evidence" value="ECO:0007669"/>
    <property type="project" value="TreeGrafter"/>
</dbReference>
<dbReference type="Proteomes" id="UP001149074">
    <property type="component" value="Unassembled WGS sequence"/>
</dbReference>
<dbReference type="GO" id="GO:0000422">
    <property type="term" value="P:autophagy of mitochondrion"/>
    <property type="evidence" value="ECO:0007669"/>
    <property type="project" value="TreeGrafter"/>
</dbReference>
<dbReference type="GO" id="GO:0005741">
    <property type="term" value="C:mitochondrial outer membrane"/>
    <property type="evidence" value="ECO:0007669"/>
    <property type="project" value="TreeGrafter"/>
</dbReference>
<dbReference type="InterPro" id="IPR051668">
    <property type="entry name" value="ATG33"/>
</dbReference>
<evidence type="ECO:0000313" key="7">
    <source>
        <dbReference type="EMBL" id="KAJ5089199.1"/>
    </source>
</evidence>
<keyword evidence="3 6" id="KW-1133">Transmembrane helix</keyword>
<dbReference type="AlphaFoldDB" id="A0A9W9EWI8"/>
<accession>A0A9W9EWI8</accession>
<keyword evidence="8" id="KW-1185">Reference proteome</keyword>
<evidence type="ECO:0000313" key="8">
    <source>
        <dbReference type="Proteomes" id="UP001149074"/>
    </source>
</evidence>
<dbReference type="GeneID" id="81359354"/>
<dbReference type="OrthoDB" id="5336366at2759"/>
<dbReference type="PANTHER" id="PTHR37278:SF1">
    <property type="entry name" value="AUTOPHAGY-RELATED PROTEIN 33-RELATED"/>
    <property type="match status" value="1"/>
</dbReference>
<keyword evidence="4 6" id="KW-0472">Membrane</keyword>
<feature type="transmembrane region" description="Helical" evidence="6">
    <location>
        <begin position="165"/>
        <end position="184"/>
    </location>
</feature>
<evidence type="ECO:0000256" key="5">
    <source>
        <dbReference type="ARBA" id="ARBA00038013"/>
    </source>
</evidence>
<comment type="similarity">
    <text evidence="5">Belongs to the ATG33 family.</text>
</comment>
<evidence type="ECO:0000256" key="4">
    <source>
        <dbReference type="ARBA" id="ARBA00023136"/>
    </source>
</evidence>
<organism evidence="7 8">
    <name type="scientific">Penicillium argentinense</name>
    <dbReference type="NCBI Taxonomy" id="1131581"/>
    <lineage>
        <taxon>Eukaryota</taxon>
        <taxon>Fungi</taxon>
        <taxon>Dikarya</taxon>
        <taxon>Ascomycota</taxon>
        <taxon>Pezizomycotina</taxon>
        <taxon>Eurotiomycetes</taxon>
        <taxon>Eurotiomycetidae</taxon>
        <taxon>Eurotiales</taxon>
        <taxon>Aspergillaceae</taxon>
        <taxon>Penicillium</taxon>
    </lineage>
</organism>
<comment type="subcellular location">
    <subcellularLocation>
        <location evidence="1">Membrane</location>
        <topology evidence="1">Multi-pass membrane protein</topology>
    </subcellularLocation>
</comment>
<protein>
    <submittedName>
        <fullName evidence="7">Uncharacterized protein</fullName>
    </submittedName>
</protein>
<evidence type="ECO:0000256" key="3">
    <source>
        <dbReference type="ARBA" id="ARBA00022989"/>
    </source>
</evidence>
<dbReference type="RefSeq" id="XP_056471181.1">
    <property type="nucleotide sequence ID" value="XM_056620375.1"/>
</dbReference>
<evidence type="ECO:0000256" key="2">
    <source>
        <dbReference type="ARBA" id="ARBA00022692"/>
    </source>
</evidence>
<evidence type="ECO:0000256" key="1">
    <source>
        <dbReference type="ARBA" id="ARBA00004141"/>
    </source>
</evidence>
<keyword evidence="2 6" id="KW-0812">Transmembrane</keyword>
<feature type="transmembrane region" description="Helical" evidence="6">
    <location>
        <begin position="57"/>
        <end position="76"/>
    </location>
</feature>
<proteinExistence type="inferred from homology"/>
<reference evidence="7" key="2">
    <citation type="journal article" date="2023" name="IMA Fungus">
        <title>Comparative genomic study of the Penicillium genus elucidates a diverse pangenome and 15 lateral gene transfer events.</title>
        <authorList>
            <person name="Petersen C."/>
            <person name="Sorensen T."/>
            <person name="Nielsen M.R."/>
            <person name="Sondergaard T.E."/>
            <person name="Sorensen J.L."/>
            <person name="Fitzpatrick D.A."/>
            <person name="Frisvad J.C."/>
            <person name="Nielsen K.L."/>
        </authorList>
    </citation>
    <scope>NUCLEOTIDE SEQUENCE</scope>
    <source>
        <strain evidence="7">IBT 30761</strain>
    </source>
</reference>
<comment type="caution">
    <text evidence="7">The sequence shown here is derived from an EMBL/GenBank/DDBJ whole genome shotgun (WGS) entry which is preliminary data.</text>
</comment>
<reference evidence="7" key="1">
    <citation type="submission" date="2022-11" db="EMBL/GenBank/DDBJ databases">
        <authorList>
            <person name="Petersen C."/>
        </authorList>
    </citation>
    <scope>NUCLEOTIDE SEQUENCE</scope>
    <source>
        <strain evidence="7">IBT 30761</strain>
    </source>
</reference>
<dbReference type="EMBL" id="JAPQKI010000009">
    <property type="protein sequence ID" value="KAJ5089199.1"/>
    <property type="molecule type" value="Genomic_DNA"/>
</dbReference>
<dbReference type="PANTHER" id="PTHR37278">
    <property type="entry name" value="AUTOPHAGY-RELATED PROTEIN 33-RELATED"/>
    <property type="match status" value="1"/>
</dbReference>
<sequence>MACPITVCKFAGTVSLGLLTGLSYSTSHITIPALKLLPTSTAASRCFNEVKRLNRKYALRLSGIVNSCFLFAFYASPPWRQHPYMMWACTISSAATWGLDYYVNRHRGLKTWLVEVIRDGYGVSLTNTTSRKEEDLVVVDTESEEEDVNGESVQAEMANESTMQIFRLSLSYVALSIAIVGLWGDKKPSLRF</sequence>
<gene>
    <name evidence="7" type="ORF">N7532_007883</name>
</gene>
<name>A0A9W9EWI8_9EURO</name>